<name>A0A3P6QL70_9BILA</name>
<protein>
    <submittedName>
        <fullName evidence="1">Uncharacterized protein</fullName>
    </submittedName>
</protein>
<evidence type="ECO:0000313" key="1">
    <source>
        <dbReference type="EMBL" id="VDK41175.1"/>
    </source>
</evidence>
<gene>
    <name evidence="1" type="ORF">GPUH_LOCUS3835</name>
</gene>
<accession>A0A3P6QL70</accession>
<dbReference type="GO" id="GO:0000166">
    <property type="term" value="F:nucleotide binding"/>
    <property type="evidence" value="ECO:0007669"/>
    <property type="project" value="InterPro"/>
</dbReference>
<dbReference type="Proteomes" id="UP000271098">
    <property type="component" value="Unassembled WGS sequence"/>
</dbReference>
<reference evidence="1 2" key="1">
    <citation type="submission" date="2018-11" db="EMBL/GenBank/DDBJ databases">
        <authorList>
            <consortium name="Pathogen Informatics"/>
        </authorList>
    </citation>
    <scope>NUCLEOTIDE SEQUENCE [LARGE SCALE GENOMIC DNA]</scope>
</reference>
<proteinExistence type="predicted"/>
<organism evidence="1 2">
    <name type="scientific">Gongylonema pulchrum</name>
    <dbReference type="NCBI Taxonomy" id="637853"/>
    <lineage>
        <taxon>Eukaryota</taxon>
        <taxon>Metazoa</taxon>
        <taxon>Ecdysozoa</taxon>
        <taxon>Nematoda</taxon>
        <taxon>Chromadorea</taxon>
        <taxon>Rhabditida</taxon>
        <taxon>Spirurina</taxon>
        <taxon>Spiruromorpha</taxon>
        <taxon>Spiruroidea</taxon>
        <taxon>Gongylonematidae</taxon>
        <taxon>Gongylonema</taxon>
    </lineage>
</organism>
<evidence type="ECO:0000313" key="2">
    <source>
        <dbReference type="Proteomes" id="UP000271098"/>
    </source>
</evidence>
<keyword evidence="2" id="KW-1185">Reference proteome</keyword>
<dbReference type="AlphaFoldDB" id="A0A3P6QL70"/>
<dbReference type="OrthoDB" id="5810385at2759"/>
<dbReference type="EMBL" id="UYRT01006818">
    <property type="protein sequence ID" value="VDK41175.1"/>
    <property type="molecule type" value="Genomic_DNA"/>
</dbReference>
<sequence length="127" mass="14350">MTPNLRSVSQDHANNERICTLIWNRLEHLLPPSVSNRDAILVRYRALNIVSLSEAIQLQKYCFITHRKRVQPVSCTLLNSLNFAASEWMATARISDNTCDALDCVVDSALLTRLLGFTPDEARVCFS</sequence>